<reference evidence="4" key="2">
    <citation type="submission" date="2018-05" db="EMBL/GenBank/DDBJ databases">
        <title>OmerRS3 (Oryza meridionalis Reference Sequence Version 3).</title>
        <authorList>
            <person name="Zhang J."/>
            <person name="Kudrna D."/>
            <person name="Lee S."/>
            <person name="Talag J."/>
            <person name="Welchert J."/>
            <person name="Wing R.A."/>
        </authorList>
    </citation>
    <scope>NUCLEOTIDE SEQUENCE [LARGE SCALE GENOMIC DNA]</scope>
    <source>
        <strain evidence="4">cv. OR44</strain>
    </source>
</reference>
<evidence type="ECO:0000313" key="4">
    <source>
        <dbReference type="EnsemblPlants" id="OMERI12G02940.1"/>
    </source>
</evidence>
<feature type="compositionally biased region" description="Pro residues" evidence="1">
    <location>
        <begin position="656"/>
        <end position="665"/>
    </location>
</feature>
<organism evidence="4">
    <name type="scientific">Oryza meridionalis</name>
    <dbReference type="NCBI Taxonomy" id="40149"/>
    <lineage>
        <taxon>Eukaryota</taxon>
        <taxon>Viridiplantae</taxon>
        <taxon>Streptophyta</taxon>
        <taxon>Embryophyta</taxon>
        <taxon>Tracheophyta</taxon>
        <taxon>Spermatophyta</taxon>
        <taxon>Magnoliopsida</taxon>
        <taxon>Liliopsida</taxon>
        <taxon>Poales</taxon>
        <taxon>Poaceae</taxon>
        <taxon>BOP clade</taxon>
        <taxon>Oryzoideae</taxon>
        <taxon>Oryzeae</taxon>
        <taxon>Oryzinae</taxon>
        <taxon>Oryza</taxon>
    </lineage>
</organism>
<dbReference type="EnsemblPlants" id="OMERI12G02940.1">
    <property type="protein sequence ID" value="OMERI12G02940.1"/>
    <property type="gene ID" value="OMERI12G02940"/>
</dbReference>
<feature type="signal peptide" evidence="3">
    <location>
        <begin position="1"/>
        <end position="23"/>
    </location>
</feature>
<feature type="region of interest" description="Disordered" evidence="1">
    <location>
        <begin position="702"/>
        <end position="749"/>
    </location>
</feature>
<dbReference type="AlphaFoldDB" id="A0A0E0FA42"/>
<feature type="compositionally biased region" description="Low complexity" evidence="1">
    <location>
        <begin position="736"/>
        <end position="749"/>
    </location>
</feature>
<feature type="chain" id="PRO_5002358962" evidence="3">
    <location>
        <begin position="24"/>
        <end position="749"/>
    </location>
</feature>
<dbReference type="HOGENOM" id="CLU_371503_0_0_1"/>
<proteinExistence type="predicted"/>
<keyword evidence="2" id="KW-1133">Transmembrane helix</keyword>
<feature type="transmembrane region" description="Helical" evidence="2">
    <location>
        <begin position="385"/>
        <end position="411"/>
    </location>
</feature>
<feature type="compositionally biased region" description="Low complexity" evidence="1">
    <location>
        <begin position="666"/>
        <end position="680"/>
    </location>
</feature>
<protein>
    <submittedName>
        <fullName evidence="4">Uncharacterized protein</fullName>
    </submittedName>
</protein>
<dbReference type="Proteomes" id="UP000008021">
    <property type="component" value="Chromosome 12"/>
</dbReference>
<evidence type="ECO:0000256" key="1">
    <source>
        <dbReference type="SAM" id="MobiDB-lite"/>
    </source>
</evidence>
<sequence length="749" mass="77558">MAVSSTVSFVFFTISQHMDLVSAAMSACGAARRDAARSKNEAYEMRRINGGGELTVPDLDVLRCLPVDRRGGPDEEAAGAEEAVDLEEELAAPDVPWHAAARAVDGVVGAAGEGEALGAHDGGDGRDAALQRELHLRLVLVLGRQRHGERVAVEQEAAEAGHAAADVEHDAAAPPPRHRRDRFLDQVDVVRRAVYELRPAAGERQVLAGDLHPVLVPLVRRQLGVRHVVVPDLVAAVRPRDRPPVAAGERDEARRRRGGAVSLTVLVVLGRLELLDRRLVVQARDVVLAGAHSFHSCAAAAAAAAAVSLPLLLFLFLSRAFFSALDSDACVGNEPFCATADAVSFSSSAWPLGRSSCSAAGLIFSAAVLFAAASSSVVWEAVPLLLSTAASVVVVVVVFESSFMSLIVWLFDGAPVAVSSSVVCTSPPPSSSPLVGTCSELFSVALPSSVTGSTPSIFPFSSSKDVWFFDGVPPSPLAFASVGASSELLSALVSVDASSAFSPASLVSLGFSAVLWSVFLFPFVSVDGVSSASPLAWSPVYLPSVGCLSGSSGLTTSPPSVLPFSSENVWFFDVVVSPSATLSPPAGLTDSPTPVPPVVVLATASVAVCVSTPSPSPPPFTPVSPTSSVVFAVSPASWTFLPTSSAASSVVRGVSPPSPPPPRPLTPSVTSMNDASSSLTAGGGLSSGDTVIGTFPVDDIIHAPTRQSATNRTMVAVEQDDGEERRPPPPPPPLPSSRWYRSRSNNGIL</sequence>
<evidence type="ECO:0000256" key="3">
    <source>
        <dbReference type="SAM" id="SignalP"/>
    </source>
</evidence>
<keyword evidence="2" id="KW-0812">Transmembrane</keyword>
<feature type="transmembrane region" description="Helical" evidence="2">
    <location>
        <begin position="359"/>
        <end position="379"/>
    </location>
</feature>
<keyword evidence="2" id="KW-0472">Membrane</keyword>
<feature type="transmembrane region" description="Helical" evidence="2">
    <location>
        <begin position="298"/>
        <end position="317"/>
    </location>
</feature>
<dbReference type="Gramene" id="OMERI12G02940.1">
    <property type="protein sequence ID" value="OMERI12G02940.1"/>
    <property type="gene ID" value="OMERI12G02940"/>
</dbReference>
<keyword evidence="5" id="KW-1185">Reference proteome</keyword>
<evidence type="ECO:0000256" key="2">
    <source>
        <dbReference type="SAM" id="Phobius"/>
    </source>
</evidence>
<feature type="region of interest" description="Disordered" evidence="1">
    <location>
        <begin position="156"/>
        <end position="179"/>
    </location>
</feature>
<reference evidence="4" key="1">
    <citation type="submission" date="2015-04" db="UniProtKB">
        <authorList>
            <consortium name="EnsemblPlants"/>
        </authorList>
    </citation>
    <scope>IDENTIFICATION</scope>
</reference>
<keyword evidence="3" id="KW-0732">Signal</keyword>
<accession>A0A0E0FA42</accession>
<evidence type="ECO:0000313" key="5">
    <source>
        <dbReference type="Proteomes" id="UP000008021"/>
    </source>
</evidence>
<feature type="region of interest" description="Disordered" evidence="1">
    <location>
        <begin position="649"/>
        <end position="687"/>
    </location>
</feature>
<name>A0A0E0FA42_9ORYZ</name>